<dbReference type="Pfam" id="PF03235">
    <property type="entry name" value="GmrSD_N"/>
    <property type="match status" value="1"/>
</dbReference>
<organism evidence="2 3">
    <name type="scientific">Sphingomonas albertensis</name>
    <dbReference type="NCBI Taxonomy" id="2762591"/>
    <lineage>
        <taxon>Bacteria</taxon>
        <taxon>Pseudomonadati</taxon>
        <taxon>Pseudomonadota</taxon>
        <taxon>Alphaproteobacteria</taxon>
        <taxon>Sphingomonadales</taxon>
        <taxon>Sphingomonadaceae</taxon>
        <taxon>Sphingomonas</taxon>
    </lineage>
</organism>
<accession>A0ABR7ARF0</accession>
<evidence type="ECO:0000313" key="3">
    <source>
        <dbReference type="Proteomes" id="UP000597613"/>
    </source>
</evidence>
<reference evidence="2 3" key="1">
    <citation type="submission" date="2020-08" db="EMBL/GenBank/DDBJ databases">
        <title>Putative novel bacterial strains isolated from necrotic wheat leaf tissues caused by Xanthomonas translucens.</title>
        <authorList>
            <person name="Tambong J.T."/>
        </authorList>
    </citation>
    <scope>NUCLEOTIDE SEQUENCE [LARGE SCALE GENOMIC DNA]</scope>
    <source>
        <strain evidence="3">DOAB 1063</strain>
    </source>
</reference>
<sequence length="368" mass="41743">MLPDEIQAAQRNVRTDAYQMSVGELVNLYETGELIVDPEFQRLFRWEPGQKSKLIESMLLGIPLPSIFVFETADAKWELVDGLQRLSTILEFMGKLRDPDGSLRAPSILEATRYLPSLHNTVWEENQRIDVPIDEQRVLEKAQQIAVRRSRLSVEILKRPSDDATKFDLFQRLNSGGTVANPQELRNSIVLMVSSSYFRSIKAAAESQPFRSIIGVKDEGEQKQRHIEFAMRFLVHTFVPYPGKLDVEEYIDEGIIVLARQNQSDRDSSLILDVFSLLFNAAGADALRREEGDRHVGRVGNVAVEAIAVGVARNIELIKALDDPISFVREKIGTFWRDNIAQQFFSSGVRGTSRIENTVPLGERWFKP</sequence>
<evidence type="ECO:0000313" key="2">
    <source>
        <dbReference type="EMBL" id="MBC3943043.1"/>
    </source>
</evidence>
<dbReference type="Proteomes" id="UP000597613">
    <property type="component" value="Unassembled WGS sequence"/>
</dbReference>
<name>A0ABR7ARF0_9SPHN</name>
<protein>
    <submittedName>
        <fullName evidence="2">DUF262 domain-containing protein</fullName>
    </submittedName>
</protein>
<gene>
    <name evidence="2" type="ORF">H8S47_15315</name>
</gene>
<comment type="caution">
    <text evidence="2">The sequence shown here is derived from an EMBL/GenBank/DDBJ whole genome shotgun (WGS) entry which is preliminary data.</text>
</comment>
<dbReference type="RefSeq" id="WP_187504662.1">
    <property type="nucleotide sequence ID" value="NZ_CP162536.1"/>
</dbReference>
<dbReference type="EMBL" id="JACONT010000038">
    <property type="protein sequence ID" value="MBC3943043.1"/>
    <property type="molecule type" value="Genomic_DNA"/>
</dbReference>
<proteinExistence type="predicted"/>
<evidence type="ECO:0000259" key="1">
    <source>
        <dbReference type="Pfam" id="PF03235"/>
    </source>
</evidence>
<dbReference type="PANTHER" id="PTHR39639">
    <property type="entry name" value="CHROMOSOME 16, WHOLE GENOME SHOTGUN SEQUENCE"/>
    <property type="match status" value="1"/>
</dbReference>
<keyword evidence="3" id="KW-1185">Reference proteome</keyword>
<dbReference type="InterPro" id="IPR004919">
    <property type="entry name" value="GmrSD_N"/>
</dbReference>
<dbReference type="PANTHER" id="PTHR39639:SF1">
    <property type="entry name" value="DUF262 DOMAIN-CONTAINING PROTEIN"/>
    <property type="match status" value="1"/>
</dbReference>
<feature type="domain" description="GmrSD restriction endonucleases N-terminal" evidence="1">
    <location>
        <begin position="23"/>
        <end position="190"/>
    </location>
</feature>